<dbReference type="Gene3D" id="3.30.470.20">
    <property type="entry name" value="ATP-grasp fold, B domain"/>
    <property type="match status" value="1"/>
</dbReference>
<dbReference type="Pfam" id="PF08443">
    <property type="entry name" value="RimK"/>
    <property type="match status" value="1"/>
</dbReference>
<keyword evidence="4" id="KW-1185">Reference proteome</keyword>
<evidence type="ECO:0000259" key="2">
    <source>
        <dbReference type="PROSITE" id="PS50975"/>
    </source>
</evidence>
<dbReference type="Proteomes" id="UP000476055">
    <property type="component" value="Unassembled WGS sequence"/>
</dbReference>
<dbReference type="AlphaFoldDB" id="A0A6L5YJ39"/>
<dbReference type="PANTHER" id="PTHR21621:SF2">
    <property type="entry name" value="COENZYME GAMMA-F420-2:ALPHA-L-GLUTAMATE LIGASE"/>
    <property type="match status" value="1"/>
</dbReference>
<evidence type="ECO:0000313" key="4">
    <source>
        <dbReference type="Proteomes" id="UP000476055"/>
    </source>
</evidence>
<accession>A0A6L5YJ39</accession>
<dbReference type="GO" id="GO:0046872">
    <property type="term" value="F:metal ion binding"/>
    <property type="evidence" value="ECO:0007669"/>
    <property type="project" value="InterPro"/>
</dbReference>
<keyword evidence="3" id="KW-0436">Ligase</keyword>
<dbReference type="PANTHER" id="PTHR21621">
    <property type="entry name" value="RIBOSOMAL PROTEIN S6 MODIFICATION PROTEIN"/>
    <property type="match status" value="1"/>
</dbReference>
<reference evidence="3 4" key="1">
    <citation type="submission" date="2019-08" db="EMBL/GenBank/DDBJ databases">
        <title>In-depth cultivation of the pig gut microbiome towards novel bacterial diversity and tailored functional studies.</title>
        <authorList>
            <person name="Wylensek D."/>
            <person name="Hitch T.C.A."/>
            <person name="Clavel T."/>
        </authorList>
    </citation>
    <scope>NUCLEOTIDE SEQUENCE [LARGE SCALE GENOMIC DNA]</scope>
    <source>
        <strain evidence="3 4">WCA3-601-WT-6H</strain>
    </source>
</reference>
<dbReference type="InterPro" id="IPR011761">
    <property type="entry name" value="ATP-grasp"/>
</dbReference>
<dbReference type="PROSITE" id="PS50975">
    <property type="entry name" value="ATP_GRASP"/>
    <property type="match status" value="1"/>
</dbReference>
<dbReference type="GO" id="GO:0043774">
    <property type="term" value="F:coenzyme F420-2 alpha-glutamyl ligase activity"/>
    <property type="evidence" value="ECO:0007669"/>
    <property type="project" value="TreeGrafter"/>
</dbReference>
<dbReference type="InterPro" id="IPR013651">
    <property type="entry name" value="ATP-grasp_RimK-type"/>
</dbReference>
<dbReference type="GO" id="GO:0005840">
    <property type="term" value="C:ribosome"/>
    <property type="evidence" value="ECO:0007669"/>
    <property type="project" value="UniProtKB-KW"/>
</dbReference>
<name>A0A6L5YJ39_9FIRM</name>
<dbReference type="RefSeq" id="WP_154496592.1">
    <property type="nucleotide sequence ID" value="NZ_VUMU01000010.1"/>
</dbReference>
<evidence type="ECO:0000256" key="1">
    <source>
        <dbReference type="PROSITE-ProRule" id="PRU00409"/>
    </source>
</evidence>
<protein>
    <submittedName>
        <fullName evidence="3">30S ribosomal protein S6--L-glutamate ligase</fullName>
    </submittedName>
</protein>
<dbReference type="EMBL" id="VUMU01000010">
    <property type="protein sequence ID" value="MST58424.1"/>
    <property type="molecule type" value="Genomic_DNA"/>
</dbReference>
<keyword evidence="3" id="KW-0687">Ribonucleoprotein</keyword>
<dbReference type="GO" id="GO:0005524">
    <property type="term" value="F:ATP binding"/>
    <property type="evidence" value="ECO:0007669"/>
    <property type="project" value="UniProtKB-UniRule"/>
</dbReference>
<evidence type="ECO:0000313" key="3">
    <source>
        <dbReference type="EMBL" id="MST58424.1"/>
    </source>
</evidence>
<gene>
    <name evidence="3" type="ORF">FYJ59_09270</name>
</gene>
<sequence>MPIRGYIIEKYNAMTNAYTCNRLVQEASALDMDLRIVGIHDTMVSPHGVINHGKILEPVDFVINRYKWGREKDAINALATRSYNPLTAYNIYINKFEQVRRLHSEAFLIPKYLLGTSLLPFSSIVEQLGLPFVGKGLESSMGEEIVCIRDKASYEELSLNYPSSKEWLFEEFISESYGRDLRFYSIRGEAVACMQRRSQGDFRANVALGASVEPYPVTSGIRAIAADIYEQTGLDFLGIDLLFGREKPYFCEINVMPGLEGIEKASGINVAAKVMETIRSDFA</sequence>
<proteinExistence type="predicted"/>
<keyword evidence="1" id="KW-0547">Nucleotide-binding</keyword>
<dbReference type="GO" id="GO:0005737">
    <property type="term" value="C:cytoplasm"/>
    <property type="evidence" value="ECO:0007669"/>
    <property type="project" value="TreeGrafter"/>
</dbReference>
<organism evidence="3 4">
    <name type="scientific">Waltera intestinalis</name>
    <dbReference type="NCBI Taxonomy" id="2606635"/>
    <lineage>
        <taxon>Bacteria</taxon>
        <taxon>Bacillati</taxon>
        <taxon>Bacillota</taxon>
        <taxon>Clostridia</taxon>
        <taxon>Lachnospirales</taxon>
        <taxon>Lachnospiraceae</taxon>
        <taxon>Waltera</taxon>
    </lineage>
</organism>
<keyword evidence="1" id="KW-0067">ATP-binding</keyword>
<feature type="domain" description="ATP-grasp" evidence="2">
    <location>
        <begin position="99"/>
        <end position="279"/>
    </location>
</feature>
<dbReference type="SUPFAM" id="SSF56059">
    <property type="entry name" value="Glutathione synthetase ATP-binding domain-like"/>
    <property type="match status" value="1"/>
</dbReference>
<comment type="caution">
    <text evidence="3">The sequence shown here is derived from an EMBL/GenBank/DDBJ whole genome shotgun (WGS) entry which is preliminary data.</text>
</comment>
<keyword evidence="3" id="KW-0689">Ribosomal protein</keyword>